<dbReference type="InterPro" id="IPR029752">
    <property type="entry name" value="D-isomer_DH_CS1"/>
</dbReference>
<dbReference type="AlphaFoldDB" id="A0AA43TVI4"/>
<dbReference type="PANTHER" id="PTHR43333">
    <property type="entry name" value="2-HACID_DH_C DOMAIN-CONTAINING PROTEIN"/>
    <property type="match status" value="1"/>
</dbReference>
<reference evidence="4" key="1">
    <citation type="journal article" date="2023" name="Genome Biol. Evol.">
        <title>First Whole Genome Sequence and Flow Cytometry Genome Size Data for the Lichen-Forming Fungus Ramalina farinacea (Ascomycota).</title>
        <authorList>
            <person name="Llewellyn T."/>
            <person name="Mian S."/>
            <person name="Hill R."/>
            <person name="Leitch I.J."/>
            <person name="Gaya E."/>
        </authorList>
    </citation>
    <scope>NUCLEOTIDE SEQUENCE</scope>
    <source>
        <strain evidence="4">LIQ254RAFAR</strain>
    </source>
</reference>
<sequence>MENFSRSIPSSIEVIPTLNSSHEKEWPSIPSTSIIQSLNIATDRLKSLASTLLPQNIAMGGGDGSSPPAHVLIILPIPEPTDAIARIKRKHPTIEITFRSLLFNPTSWQGRGQPIDPSIYSTITHLVTLSALPPSPSDAPHLQLILLASAGSNHIQHTPIYKDTDITLTTSSGIHGPQIAEWCLMTALASSHYYNMLHDWQKQHKWGRSGVGESDTRLETLRDKVGQRLGVLGYGSIGRQVARVAKAMGMRVIVYTASPRPTPESKRDAGFIVPGTGDPDGSIPEEWFSGLDKESLHHFLGQGIDWLIISVPLTKQTTKLISAPELSILGKTRNSFVTNISRGQILDQTALVKSLRAYAAADPVKGGDGGGGVRGAALDVTDPEPLPETDELWAAPNCIITPHVSGLGVKYMDRVLQVFEVNLEREEEGASLINVVDRKRGY</sequence>
<dbReference type="GO" id="GO:0051287">
    <property type="term" value="F:NAD binding"/>
    <property type="evidence" value="ECO:0007669"/>
    <property type="project" value="InterPro"/>
</dbReference>
<dbReference type="InterPro" id="IPR006140">
    <property type="entry name" value="D-isomer_DH_NAD-bd"/>
</dbReference>
<keyword evidence="2" id="KW-0520">NAD</keyword>
<evidence type="ECO:0000259" key="3">
    <source>
        <dbReference type="Pfam" id="PF02826"/>
    </source>
</evidence>
<dbReference type="EMBL" id="JAPUFD010000007">
    <property type="protein sequence ID" value="MDI1488160.1"/>
    <property type="molecule type" value="Genomic_DNA"/>
</dbReference>
<dbReference type="InterPro" id="IPR036291">
    <property type="entry name" value="NAD(P)-bd_dom_sf"/>
</dbReference>
<comment type="caution">
    <text evidence="4">The sequence shown here is derived from an EMBL/GenBank/DDBJ whole genome shotgun (WGS) entry which is preliminary data.</text>
</comment>
<feature type="domain" description="D-isomer specific 2-hydroxyacid dehydrogenase NAD-binding" evidence="3">
    <location>
        <begin position="185"/>
        <end position="263"/>
    </location>
</feature>
<dbReference type="PANTHER" id="PTHR43333:SF1">
    <property type="entry name" value="D-ISOMER SPECIFIC 2-HYDROXYACID DEHYDROGENASE NAD-BINDING DOMAIN-CONTAINING PROTEIN"/>
    <property type="match status" value="1"/>
</dbReference>
<protein>
    <recommendedName>
        <fullName evidence="3">D-isomer specific 2-hydroxyacid dehydrogenase NAD-binding domain-containing protein</fullName>
    </recommendedName>
</protein>
<gene>
    <name evidence="4" type="ORF">OHK93_007434</name>
</gene>
<accession>A0AA43TVI4</accession>
<dbReference type="CDD" id="cd12163">
    <property type="entry name" value="2-Hacid_dh_5"/>
    <property type="match status" value="1"/>
</dbReference>
<feature type="domain" description="D-isomer specific 2-hydroxyacid dehydrogenase NAD-binding" evidence="3">
    <location>
        <begin position="290"/>
        <end position="405"/>
    </location>
</feature>
<name>A0AA43TVI4_9LECA</name>
<keyword evidence="5" id="KW-1185">Reference proteome</keyword>
<dbReference type="Pfam" id="PF02826">
    <property type="entry name" value="2-Hacid_dh_C"/>
    <property type="match status" value="2"/>
</dbReference>
<dbReference type="GO" id="GO:0016491">
    <property type="term" value="F:oxidoreductase activity"/>
    <property type="evidence" value="ECO:0007669"/>
    <property type="project" value="UniProtKB-KW"/>
</dbReference>
<organism evidence="4 5">
    <name type="scientific">Ramalina farinacea</name>
    <dbReference type="NCBI Taxonomy" id="258253"/>
    <lineage>
        <taxon>Eukaryota</taxon>
        <taxon>Fungi</taxon>
        <taxon>Dikarya</taxon>
        <taxon>Ascomycota</taxon>
        <taxon>Pezizomycotina</taxon>
        <taxon>Lecanoromycetes</taxon>
        <taxon>OSLEUM clade</taxon>
        <taxon>Lecanoromycetidae</taxon>
        <taxon>Lecanorales</taxon>
        <taxon>Lecanorineae</taxon>
        <taxon>Ramalinaceae</taxon>
        <taxon>Ramalina</taxon>
    </lineage>
</organism>
<evidence type="ECO:0000256" key="2">
    <source>
        <dbReference type="ARBA" id="ARBA00023027"/>
    </source>
</evidence>
<dbReference type="SUPFAM" id="SSF51735">
    <property type="entry name" value="NAD(P)-binding Rossmann-fold domains"/>
    <property type="match status" value="1"/>
</dbReference>
<evidence type="ECO:0000313" key="4">
    <source>
        <dbReference type="EMBL" id="MDI1488160.1"/>
    </source>
</evidence>
<evidence type="ECO:0000256" key="1">
    <source>
        <dbReference type="ARBA" id="ARBA00023002"/>
    </source>
</evidence>
<keyword evidence="1" id="KW-0560">Oxidoreductase</keyword>
<dbReference type="Gene3D" id="3.40.50.720">
    <property type="entry name" value="NAD(P)-binding Rossmann-like Domain"/>
    <property type="match status" value="2"/>
</dbReference>
<proteinExistence type="predicted"/>
<dbReference type="Proteomes" id="UP001161017">
    <property type="component" value="Unassembled WGS sequence"/>
</dbReference>
<dbReference type="PROSITE" id="PS00065">
    <property type="entry name" value="D_2_HYDROXYACID_DH_1"/>
    <property type="match status" value="1"/>
</dbReference>
<evidence type="ECO:0000313" key="5">
    <source>
        <dbReference type="Proteomes" id="UP001161017"/>
    </source>
</evidence>